<evidence type="ECO:0000256" key="4">
    <source>
        <dbReference type="ARBA" id="ARBA00022927"/>
    </source>
</evidence>
<dbReference type="GO" id="GO:0000055">
    <property type="term" value="P:ribosomal large subunit export from nucleus"/>
    <property type="evidence" value="ECO:0007669"/>
    <property type="project" value="UniProtKB-UniRule"/>
</dbReference>
<comment type="caution">
    <text evidence="10">The sequence shown here is derived from an EMBL/GenBank/DDBJ whole genome shotgun (WGS) entry which is preliminary data.</text>
</comment>
<feature type="region of interest" description="Disordered" evidence="7">
    <location>
        <begin position="684"/>
        <end position="725"/>
    </location>
</feature>
<dbReference type="EMBL" id="JYDQ01000073">
    <property type="protein sequence ID" value="KRY16719.1"/>
    <property type="molecule type" value="Genomic_DNA"/>
</dbReference>
<dbReference type="EMBL" id="JYDQ01000073">
    <property type="protein sequence ID" value="KRY16715.1"/>
    <property type="molecule type" value="Genomic_DNA"/>
</dbReference>
<evidence type="ECO:0000256" key="7">
    <source>
        <dbReference type="SAM" id="MobiDB-lite"/>
    </source>
</evidence>
<proteinExistence type="inferred from homology"/>
<feature type="region of interest" description="Disordered" evidence="7">
    <location>
        <begin position="587"/>
        <end position="613"/>
    </location>
</feature>
<reference evidence="10 11" key="1">
    <citation type="submission" date="2015-01" db="EMBL/GenBank/DDBJ databases">
        <title>Evolution of Trichinella species and genotypes.</title>
        <authorList>
            <person name="Korhonen P.K."/>
            <person name="Edoardo P."/>
            <person name="Giuseppe L.R."/>
            <person name="Gasser R.B."/>
        </authorList>
    </citation>
    <scope>NUCLEOTIDE SEQUENCE [LARGE SCALE GENOMIC DNA]</scope>
    <source>
        <strain evidence="10">ISS2496</strain>
    </source>
</reference>
<feature type="domain" description="SDA1 middle" evidence="8">
    <location>
        <begin position="573"/>
        <end position="698"/>
    </location>
</feature>
<dbReference type="SUPFAM" id="SSF48371">
    <property type="entry name" value="ARM repeat"/>
    <property type="match status" value="1"/>
</dbReference>
<dbReference type="GO" id="GO:0005730">
    <property type="term" value="C:nucleolus"/>
    <property type="evidence" value="ECO:0007669"/>
    <property type="project" value="UniProtKB-SubCell"/>
</dbReference>
<dbReference type="Pfam" id="PF05285">
    <property type="entry name" value="SDA1_dom"/>
    <property type="match status" value="1"/>
</dbReference>
<organism evidence="10 11">
    <name type="scientific">Trichinella patagoniensis</name>
    <dbReference type="NCBI Taxonomy" id="990121"/>
    <lineage>
        <taxon>Eukaryota</taxon>
        <taxon>Metazoa</taxon>
        <taxon>Ecdysozoa</taxon>
        <taxon>Nematoda</taxon>
        <taxon>Enoplea</taxon>
        <taxon>Dorylaimia</taxon>
        <taxon>Trichinellida</taxon>
        <taxon>Trichinellidae</taxon>
        <taxon>Trichinella</taxon>
    </lineage>
</organism>
<evidence type="ECO:0000313" key="11">
    <source>
        <dbReference type="Proteomes" id="UP000054783"/>
    </source>
</evidence>
<comment type="subcellular location">
    <subcellularLocation>
        <location evidence="6">Nucleus</location>
        <location evidence="6">Nucleolus</location>
    </subcellularLocation>
</comment>
<dbReference type="InterPro" id="IPR027312">
    <property type="entry name" value="Sda1"/>
</dbReference>
<keyword evidence="5 6" id="KW-0539">Nucleus</keyword>
<feature type="compositionally biased region" description="Basic and acidic residues" evidence="7">
    <location>
        <begin position="684"/>
        <end position="703"/>
    </location>
</feature>
<comment type="function">
    <text evidence="6">Required for 60S pre-ribosomal subunits export to the cytoplasm.</text>
</comment>
<evidence type="ECO:0000259" key="8">
    <source>
        <dbReference type="Pfam" id="PF05285"/>
    </source>
</evidence>
<evidence type="ECO:0000256" key="5">
    <source>
        <dbReference type="ARBA" id="ARBA00023242"/>
    </source>
</evidence>
<dbReference type="EMBL" id="JYDQ01000073">
    <property type="protein sequence ID" value="KRY16723.1"/>
    <property type="molecule type" value="Genomic_DNA"/>
</dbReference>
<gene>
    <name evidence="10" type="primary">SDAD1</name>
    <name evidence="10" type="ORF">T12_1077</name>
</gene>
<keyword evidence="3 6" id="KW-0690">Ribosome biogenesis</keyword>
<dbReference type="PANTHER" id="PTHR12730:SF0">
    <property type="entry name" value="PROTEIN SDA1 HOMOLOG"/>
    <property type="match status" value="1"/>
</dbReference>
<dbReference type="EMBL" id="JYDQ01000073">
    <property type="protein sequence ID" value="KRY16720.1"/>
    <property type="molecule type" value="Genomic_DNA"/>
</dbReference>
<dbReference type="Pfam" id="PF08158">
    <property type="entry name" value="SDA1_HEAT"/>
    <property type="match status" value="1"/>
</dbReference>
<dbReference type="EMBL" id="JYDQ01000073">
    <property type="protein sequence ID" value="KRY16714.1"/>
    <property type="molecule type" value="Genomic_DNA"/>
</dbReference>
<keyword evidence="11" id="KW-1185">Reference proteome</keyword>
<accession>A0A0V0ZW49</accession>
<evidence type="ECO:0000256" key="3">
    <source>
        <dbReference type="ARBA" id="ARBA00022517"/>
    </source>
</evidence>
<dbReference type="GO" id="GO:0042273">
    <property type="term" value="P:ribosomal large subunit biogenesis"/>
    <property type="evidence" value="ECO:0007669"/>
    <property type="project" value="UniProtKB-UniRule"/>
</dbReference>
<dbReference type="OrthoDB" id="2196187at2759"/>
<feature type="compositionally biased region" description="Basic residues" evidence="7">
    <location>
        <begin position="705"/>
        <end position="722"/>
    </location>
</feature>
<dbReference type="STRING" id="990121.A0A0V0ZW49"/>
<dbReference type="InterPro" id="IPR007949">
    <property type="entry name" value="SDA1_MD"/>
</dbReference>
<dbReference type="GO" id="GO:0015031">
    <property type="term" value="P:protein transport"/>
    <property type="evidence" value="ECO:0007669"/>
    <property type="project" value="UniProtKB-KW"/>
</dbReference>
<evidence type="ECO:0000256" key="1">
    <source>
        <dbReference type="ARBA" id="ARBA00005783"/>
    </source>
</evidence>
<evidence type="ECO:0000256" key="6">
    <source>
        <dbReference type="RuleBase" id="RU365057"/>
    </source>
</evidence>
<keyword evidence="4 6" id="KW-0653">Protein transport</keyword>
<feature type="compositionally biased region" description="Basic and acidic residues" evidence="7">
    <location>
        <begin position="591"/>
        <end position="603"/>
    </location>
</feature>
<dbReference type="Proteomes" id="UP000054783">
    <property type="component" value="Unassembled WGS sequence"/>
</dbReference>
<dbReference type="EMBL" id="JYDQ01000073">
    <property type="protein sequence ID" value="KRY16722.1"/>
    <property type="molecule type" value="Genomic_DNA"/>
</dbReference>
<feature type="domain" description="SDA1 N-terminal" evidence="9">
    <location>
        <begin position="105"/>
        <end position="492"/>
    </location>
</feature>
<dbReference type="InterPro" id="IPR016024">
    <property type="entry name" value="ARM-type_fold"/>
</dbReference>
<dbReference type="PANTHER" id="PTHR12730">
    <property type="entry name" value="HSDA/SDA1-RELATED"/>
    <property type="match status" value="1"/>
</dbReference>
<evidence type="ECO:0000259" key="9">
    <source>
        <dbReference type="Pfam" id="PF08158"/>
    </source>
</evidence>
<evidence type="ECO:0000313" key="10">
    <source>
        <dbReference type="EMBL" id="KRY16719.1"/>
    </source>
</evidence>
<evidence type="ECO:0000256" key="2">
    <source>
        <dbReference type="ARBA" id="ARBA00022448"/>
    </source>
</evidence>
<dbReference type="EMBL" id="JYDQ01000073">
    <property type="protein sequence ID" value="KRY16716.1"/>
    <property type="molecule type" value="Genomic_DNA"/>
</dbReference>
<dbReference type="AlphaFoldDB" id="A0A0V0ZW49"/>
<protein>
    <recommendedName>
        <fullName evidence="6">Protein SDA1</fullName>
    </recommendedName>
</protein>
<name>A0A0V0ZW49_9BILA</name>
<sequence length="761" mass="86948">MYTFYWCINLKIDTTVTYSITKAFSELLSWRCILFLKKCLSGIVGTMPSDKMRQNLSILQEQLVRDPASYRDEFIEQYRHFESLLSLAEIQPQVKSERLLEIVFFLCHSAHFYKDVAHSFAQQLVDTISRSAQTVQPALRLGICKALLLLHGKRMLTLPDLVNTFLDLLKCRDKTLRRFLYTATISRVKRLNAKRRDPKVNSTLQAILMQRANRSSAIVARFCLLILTELFRRRIWFNENVANAIAEGCFSGTTKIAVASMMFMLGSDVTYNDVNFDDSEDDDDVDEDNVAHQCKNSNNNNNKLKALQEILFTNRVCKKSKKRARLIEKAKAELRKRRAKQSRAARADHLNSAAILMLRDAQDFAERLYHRLITGRDRFEVRLLRMALISRLIMTHRLLLLNFYPFLHRYLNPKQRDITKILLFAAHASHDLVPPDVIGVLVRVIAQNFITDRNSSEAIAVGLNAIREVVANCPLAISDELMRDLSEYKKYKNKNVQVGARSLIHLFRRINPKALAKRDRGRRTAVVNDDYSGEDDHRLAAPYGASDAVTCVQGAECLLVDHGNMNHNPAIDQKTAKSKMRNQPCDIMDSDTGHSDSDDCHMENDDDTSETEEGALSALKKAEIVSGSRILSDNDFEKIAAVQAIKEVLPPSKKKQLSDLQIESIDHKNRPAKLADIEFLVKKPKQDRQARKASAEAGRDAGRYTKQKSKGTHVGRNKKQVAKLKAFPMVKHKSALKRKNRSFRQQQQALRQYLIKQSKMY</sequence>
<dbReference type="InterPro" id="IPR012977">
    <property type="entry name" value="SDA1_N"/>
</dbReference>
<feature type="compositionally biased region" description="Acidic residues" evidence="7">
    <location>
        <begin position="604"/>
        <end position="613"/>
    </location>
</feature>
<keyword evidence="2 6" id="KW-0813">Transport</keyword>
<comment type="similarity">
    <text evidence="1 6">Belongs to the SDA1 family.</text>
</comment>